<proteinExistence type="predicted"/>
<name>A0A3U8PI76_SALBE</name>
<dbReference type="EMBL" id="AAKTIB010000001">
    <property type="protein sequence ID" value="ECV4055172.1"/>
    <property type="molecule type" value="Genomic_DNA"/>
</dbReference>
<evidence type="ECO:0008006" key="2">
    <source>
        <dbReference type="Google" id="ProtNLM"/>
    </source>
</evidence>
<dbReference type="RefSeq" id="WP_023214651.1">
    <property type="nucleotide sequence ID" value="NZ_CP030005.1"/>
</dbReference>
<reference evidence="1" key="1">
    <citation type="submission" date="2018-07" db="EMBL/GenBank/DDBJ databases">
        <authorList>
            <consortium name="PulseNet: The National Subtyping Network for Foodborne Disease Surveillance"/>
            <person name="Tarr C.L."/>
            <person name="Trees E."/>
            <person name="Katz L.S."/>
            <person name="Carleton-Romer H.A."/>
            <person name="Stroika S."/>
            <person name="Kucerova Z."/>
            <person name="Roache K.F."/>
            <person name="Sabol A.L."/>
            <person name="Besser J."/>
            <person name="Gerner-Smidt P."/>
        </authorList>
    </citation>
    <scope>NUCLEOTIDE SEQUENCE</scope>
    <source>
        <strain evidence="1">2014AM-2265</strain>
    </source>
</reference>
<evidence type="ECO:0000313" key="1">
    <source>
        <dbReference type="EMBL" id="ECV4055172.1"/>
    </source>
</evidence>
<organism evidence="1">
    <name type="scientific">Salmonella berta</name>
    <dbReference type="NCBI Taxonomy" id="28142"/>
    <lineage>
        <taxon>Bacteria</taxon>
        <taxon>Pseudomonadati</taxon>
        <taxon>Pseudomonadota</taxon>
        <taxon>Gammaproteobacteria</taxon>
        <taxon>Enterobacterales</taxon>
        <taxon>Enterobacteriaceae</taxon>
        <taxon>Salmonella</taxon>
    </lineage>
</organism>
<comment type="caution">
    <text evidence="1">The sequence shown here is derived from an EMBL/GenBank/DDBJ whole genome shotgun (WGS) entry which is preliminary data.</text>
</comment>
<protein>
    <recommendedName>
        <fullName evidence="2">HipA-like C-terminal domain-containing protein</fullName>
    </recommendedName>
</protein>
<accession>A0A3U8PI76</accession>
<dbReference type="Gene3D" id="1.10.1070.20">
    <property type="match status" value="1"/>
</dbReference>
<dbReference type="AlphaFoldDB" id="A0A3U8PI76"/>
<sequence length="306" mass="34991">MPYQLVVLSPVANDIEQLGTKEKFWFYYSHDTVHLQLFKYSRPGTGEHWSEKCAAELCHLLNIPHASYDLAKYNDRFGVVTENLIPVGFRMVMGNEVLHSSTADYPQPLQLGEKPVRVREHTVTRVLGCLDKESIQPPPSAYDLLGLNAADVFCGYLMLDALVSNQDRHHENWAIMLNNETGEQFLCPTYDHAASLGREMLDNERYERLNTKDKNRQIPCFVRKARSELFKAKTDKKPLFTVEAFQHAVEGRVAARDHWLGKLSALTEDSITDVFNQVPASCISECAREFAALMVMENRRRLLEND</sequence>
<gene>
    <name evidence="1" type="ORF">BSD66_03415</name>
</gene>